<dbReference type="Proteomes" id="UP000184268">
    <property type="component" value="Unassembled WGS sequence"/>
</dbReference>
<evidence type="ECO:0000313" key="1">
    <source>
        <dbReference type="EMBL" id="SHH56674.1"/>
    </source>
</evidence>
<organism evidence="1 2">
    <name type="scientific">Ferrimonas marina</name>
    <dbReference type="NCBI Taxonomy" id="299255"/>
    <lineage>
        <taxon>Bacteria</taxon>
        <taxon>Pseudomonadati</taxon>
        <taxon>Pseudomonadota</taxon>
        <taxon>Gammaproteobacteria</taxon>
        <taxon>Alteromonadales</taxon>
        <taxon>Ferrimonadaceae</taxon>
        <taxon>Ferrimonas</taxon>
    </lineage>
</organism>
<dbReference type="EMBL" id="FQXG01000003">
    <property type="protein sequence ID" value="SHH56674.1"/>
    <property type="molecule type" value="Genomic_DNA"/>
</dbReference>
<evidence type="ECO:0000313" key="2">
    <source>
        <dbReference type="Proteomes" id="UP000184268"/>
    </source>
</evidence>
<name>A0A1M5U145_9GAMM</name>
<dbReference type="RefSeq" id="WP_067655730.1">
    <property type="nucleotide sequence ID" value="NZ_FQXG01000003.1"/>
</dbReference>
<sequence length="77" mass="7976">MDNVEKLATLINSKTQLDGAIGDQAAKTLASVVASNDIGLLNQLIGTVAGEGLTLEGVLVELRNQWKQQEGAGNGDV</sequence>
<gene>
    <name evidence="1" type="ORF">SAMN02745129_2361</name>
</gene>
<accession>A0A1M5U145</accession>
<dbReference type="AlphaFoldDB" id="A0A1M5U145"/>
<protein>
    <submittedName>
        <fullName evidence="1">Uncharacterized protein</fullName>
    </submittedName>
</protein>
<dbReference type="STRING" id="299255.SAMN02745129_2361"/>
<proteinExistence type="predicted"/>
<keyword evidence="2" id="KW-1185">Reference proteome</keyword>
<reference evidence="1 2" key="1">
    <citation type="submission" date="2016-11" db="EMBL/GenBank/DDBJ databases">
        <authorList>
            <person name="Jaros S."/>
            <person name="Januszkiewicz K."/>
            <person name="Wedrychowicz H."/>
        </authorList>
    </citation>
    <scope>NUCLEOTIDE SEQUENCE [LARGE SCALE GENOMIC DNA]</scope>
    <source>
        <strain evidence="1 2">DSM 16917</strain>
    </source>
</reference>